<dbReference type="EMBL" id="CP093344">
    <property type="protein sequence ID" value="WOG86492.1"/>
    <property type="molecule type" value="Genomic_DNA"/>
</dbReference>
<reference evidence="1" key="2">
    <citation type="submission" date="2022-03" db="EMBL/GenBank/DDBJ databases">
        <title>Draft title - Genomic analysis of global carrot germplasm unveils the trajectory of domestication and the origin of high carotenoid orange carrot.</title>
        <authorList>
            <person name="Iorizzo M."/>
            <person name="Ellison S."/>
            <person name="Senalik D."/>
            <person name="Macko-Podgorni A."/>
            <person name="Grzebelus D."/>
            <person name="Bostan H."/>
            <person name="Rolling W."/>
            <person name="Curaba J."/>
            <person name="Simon P."/>
        </authorList>
    </citation>
    <scope>NUCLEOTIDE SEQUENCE</scope>
    <source>
        <tissue evidence="1">Leaf</tissue>
    </source>
</reference>
<dbReference type="AlphaFoldDB" id="A0A166CSN5"/>
<reference evidence="1" key="1">
    <citation type="journal article" date="2016" name="Nat. Genet.">
        <title>A high-quality carrot genome assembly provides new insights into carotenoid accumulation and asterid genome evolution.</title>
        <authorList>
            <person name="Iorizzo M."/>
            <person name="Ellison S."/>
            <person name="Senalik D."/>
            <person name="Zeng P."/>
            <person name="Satapoomin P."/>
            <person name="Huang J."/>
            <person name="Bowman M."/>
            <person name="Iovene M."/>
            <person name="Sanseverino W."/>
            <person name="Cavagnaro P."/>
            <person name="Yildiz M."/>
            <person name="Macko-Podgorni A."/>
            <person name="Moranska E."/>
            <person name="Grzebelus E."/>
            <person name="Grzebelus D."/>
            <person name="Ashrafi H."/>
            <person name="Zheng Z."/>
            <person name="Cheng S."/>
            <person name="Spooner D."/>
            <person name="Van Deynze A."/>
            <person name="Simon P."/>
        </authorList>
    </citation>
    <scope>NUCLEOTIDE SEQUENCE</scope>
    <source>
        <tissue evidence="1">Leaf</tissue>
    </source>
</reference>
<protein>
    <submittedName>
        <fullName evidence="1">Uncharacterized protein</fullName>
    </submittedName>
</protein>
<organism evidence="1 2">
    <name type="scientific">Daucus carota subsp. sativus</name>
    <name type="common">Carrot</name>
    <dbReference type="NCBI Taxonomy" id="79200"/>
    <lineage>
        <taxon>Eukaryota</taxon>
        <taxon>Viridiplantae</taxon>
        <taxon>Streptophyta</taxon>
        <taxon>Embryophyta</taxon>
        <taxon>Tracheophyta</taxon>
        <taxon>Spermatophyta</taxon>
        <taxon>Magnoliopsida</taxon>
        <taxon>eudicotyledons</taxon>
        <taxon>Gunneridae</taxon>
        <taxon>Pentapetalae</taxon>
        <taxon>asterids</taxon>
        <taxon>campanulids</taxon>
        <taxon>Apiales</taxon>
        <taxon>Apiaceae</taxon>
        <taxon>Apioideae</taxon>
        <taxon>Scandiceae</taxon>
        <taxon>Daucinae</taxon>
        <taxon>Daucus</taxon>
        <taxon>Daucus sect. Daucus</taxon>
    </lineage>
</organism>
<keyword evidence="2" id="KW-1185">Reference proteome</keyword>
<accession>A0A166CSN5</accession>
<gene>
    <name evidence="1" type="ORF">DCAR_0205702</name>
</gene>
<proteinExistence type="predicted"/>
<sequence length="215" mass="24844">MAELKALFNASNLGSPNVSDKASCELLGEEHNHKPTVEKQVLENDEDCVAYDHHPPTEKKNSANNFVLYHIHRHLHSTIKNDRDNDDVFLYEFLDPAITFNLNADFQSYVGSRLRKGNLNHIYFMPHNHNVHWILVVIWDDDVYLLTPLPHHGRFDELEKALSETIKQVNAEIGRGNKAPKIKNLSWASKTRKSYTLEELDAVRFDAINFIQDKM</sequence>
<dbReference type="SUPFAM" id="SSF54001">
    <property type="entry name" value="Cysteine proteinases"/>
    <property type="match status" value="1"/>
</dbReference>
<evidence type="ECO:0000313" key="2">
    <source>
        <dbReference type="Proteomes" id="UP000077755"/>
    </source>
</evidence>
<dbReference type="InterPro" id="IPR038765">
    <property type="entry name" value="Papain-like_cys_pep_sf"/>
</dbReference>
<evidence type="ECO:0000313" key="1">
    <source>
        <dbReference type="EMBL" id="WOG86492.1"/>
    </source>
</evidence>
<dbReference type="Proteomes" id="UP000077755">
    <property type="component" value="Chromosome 2"/>
</dbReference>
<dbReference type="Gramene" id="KZN04281">
    <property type="protein sequence ID" value="KZN04281"/>
    <property type="gene ID" value="DCAR_005077"/>
</dbReference>
<name>A0A166CSN5_DAUCS</name>